<proteinExistence type="predicted"/>
<dbReference type="Gene3D" id="2.40.400.10">
    <property type="entry name" value="Acetoacetate decarboxylase-like"/>
    <property type="match status" value="1"/>
</dbReference>
<dbReference type="SUPFAM" id="SSF160104">
    <property type="entry name" value="Acetoacetate decarboxylase-like"/>
    <property type="match status" value="1"/>
</dbReference>
<organism evidence="1 2">
    <name type="scientific">Virgibacillus profundi</name>
    <dbReference type="NCBI Taxonomy" id="2024555"/>
    <lineage>
        <taxon>Bacteria</taxon>
        <taxon>Bacillati</taxon>
        <taxon>Bacillota</taxon>
        <taxon>Bacilli</taxon>
        <taxon>Bacillales</taxon>
        <taxon>Bacillaceae</taxon>
        <taxon>Virgibacillus</taxon>
    </lineage>
</organism>
<gene>
    <name evidence="1" type="ORF">CIL05_03715</name>
</gene>
<dbReference type="InterPro" id="IPR018644">
    <property type="entry name" value="DUF2071"/>
</dbReference>
<dbReference type="EMBL" id="NPOA01000002">
    <property type="protein sequence ID" value="PAV30839.1"/>
    <property type="molecule type" value="Genomic_DNA"/>
</dbReference>
<comment type="caution">
    <text evidence="1">The sequence shown here is derived from an EMBL/GenBank/DDBJ whole genome shotgun (WGS) entry which is preliminary data.</text>
</comment>
<dbReference type="PANTHER" id="PTHR39186">
    <property type="entry name" value="DUF2071 FAMILY PROTEIN"/>
    <property type="match status" value="1"/>
</dbReference>
<protein>
    <recommendedName>
        <fullName evidence="3">DUF2071 domain-containing protein</fullName>
    </recommendedName>
</protein>
<accession>A0A2A2IGE5</accession>
<name>A0A2A2IGE5_9BACI</name>
<reference evidence="1 2" key="1">
    <citation type="submission" date="2017-08" db="EMBL/GenBank/DDBJ databases">
        <title>Virgibacillus indicus sp. nov. and Virgibacillus profoundi sp. nov, two moderately halophilic bacteria isolated from marine sediment by using the Microfluidic Streak Plate.</title>
        <authorList>
            <person name="Xu B."/>
            <person name="Hu B."/>
            <person name="Wang J."/>
            <person name="Zhu Y."/>
            <person name="Huang L."/>
            <person name="Du W."/>
            <person name="Huang Y."/>
        </authorList>
    </citation>
    <scope>NUCLEOTIDE SEQUENCE [LARGE SCALE GENOMIC DNA]</scope>
    <source>
        <strain evidence="1 2">IO3-P3-H5</strain>
    </source>
</reference>
<dbReference type="OrthoDB" id="150993at2"/>
<evidence type="ECO:0000313" key="1">
    <source>
        <dbReference type="EMBL" id="PAV30839.1"/>
    </source>
</evidence>
<dbReference type="AlphaFoldDB" id="A0A2A2IGE5"/>
<dbReference type="PANTHER" id="PTHR39186:SF1">
    <property type="entry name" value="DUF2071 DOMAIN-CONTAINING PROTEIN"/>
    <property type="match status" value="1"/>
</dbReference>
<sequence length="273" mass="32297">MLFIIKLRIQKFCGSENVYKKILKSIEHREYPLPKGPWIMMQKWDHLLFMHWPVSPEIMEARLPPGLKLDTYDGDAWITIIPFKVSAMRLRKMPQLPYLGSFLELNVRTYVKHNGISGIYFFSLDASKLHVVIGARMATLPYFYARMEMKKEDSSFYFSSTRKGNESVAFKGSYQPIGAPFYPEKDSLNHWLMERYFLYTYRSGSLFRGDIHHRRWEIQEAKAKLETQAMTPFLPENVLDTKPILHYARSKRALFWMIKKVKDDDKRLPPENL</sequence>
<keyword evidence="2" id="KW-1185">Reference proteome</keyword>
<dbReference type="Pfam" id="PF09844">
    <property type="entry name" value="DUF2071"/>
    <property type="match status" value="1"/>
</dbReference>
<evidence type="ECO:0008006" key="3">
    <source>
        <dbReference type="Google" id="ProtNLM"/>
    </source>
</evidence>
<evidence type="ECO:0000313" key="2">
    <source>
        <dbReference type="Proteomes" id="UP000218887"/>
    </source>
</evidence>
<dbReference type="InterPro" id="IPR023375">
    <property type="entry name" value="ADC_dom_sf"/>
</dbReference>
<dbReference type="Proteomes" id="UP000218887">
    <property type="component" value="Unassembled WGS sequence"/>
</dbReference>